<evidence type="ECO:0000313" key="2">
    <source>
        <dbReference type="EMBL" id="ABD44681.1"/>
    </source>
</evidence>
<feature type="compositionally biased region" description="Basic and acidic residues" evidence="1">
    <location>
        <begin position="170"/>
        <end position="186"/>
    </location>
</feature>
<evidence type="ECO:0000313" key="3">
    <source>
        <dbReference type="Proteomes" id="UP000008320"/>
    </source>
</evidence>
<dbReference type="HOGENOM" id="CLU_1515608_0_0_5"/>
<proteinExistence type="predicted"/>
<keyword evidence="3" id="KW-1185">Reference proteome</keyword>
<dbReference type="EMBL" id="CP000236">
    <property type="protein sequence ID" value="ABD44681.1"/>
    <property type="molecule type" value="Genomic_DNA"/>
</dbReference>
<dbReference type="KEGG" id="ech:ECH_0663"/>
<dbReference type="RefSeq" id="WP_011452746.1">
    <property type="nucleotide sequence ID" value="NC_007799.1"/>
</dbReference>
<organism evidence="2 3">
    <name type="scientific">Ehrlichia chaffeensis (strain ATCC CRL-10679 / Arkansas)</name>
    <dbReference type="NCBI Taxonomy" id="205920"/>
    <lineage>
        <taxon>Bacteria</taxon>
        <taxon>Pseudomonadati</taxon>
        <taxon>Pseudomonadota</taxon>
        <taxon>Alphaproteobacteria</taxon>
        <taxon>Rickettsiales</taxon>
        <taxon>Anaplasmataceae</taxon>
        <taxon>Ehrlichia</taxon>
    </lineage>
</organism>
<accession>Q2GGG2</accession>
<sequence length="202" mass="23428">MLQQQKLIYKIIDRCNNYQKLCRIEKEISALLKITQDKSLLNSFSTIKQVSSKEYLKKEGKQEEIQEENAELENNISYRINISDNNENNEEIENIKNLIKLKLNILMSVIAHEMDPVRRAGETAASNRKDAKKFGRSTKDSSSLAIVLLKMILNQVKLILEVATTNSKDENQKIENQKDMDTEQKLHLPNLIQKENQQGRNR</sequence>
<gene>
    <name evidence="2" type="ordered locus">ECH_0663</name>
</gene>
<dbReference type="AlphaFoldDB" id="Q2GGG2"/>
<dbReference type="Proteomes" id="UP000008320">
    <property type="component" value="Chromosome"/>
</dbReference>
<name>Q2GGG2_EHRCR</name>
<reference evidence="2 3" key="1">
    <citation type="journal article" date="2006" name="PLoS Genet.">
        <title>Comparative genomics of emerging human ehrlichiosis agents.</title>
        <authorList>
            <person name="Dunning Hotopp J.C."/>
            <person name="Lin M."/>
            <person name="Madupu R."/>
            <person name="Crabtree J."/>
            <person name="Angiuoli S.V."/>
            <person name="Eisen J.A."/>
            <person name="Seshadri R."/>
            <person name="Ren Q."/>
            <person name="Wu M."/>
            <person name="Utterback T.R."/>
            <person name="Smith S."/>
            <person name="Lewis M."/>
            <person name="Khouri H."/>
            <person name="Zhang C."/>
            <person name="Niu H."/>
            <person name="Lin Q."/>
            <person name="Ohashi N."/>
            <person name="Zhi N."/>
            <person name="Nelson W."/>
            <person name="Brinkac L.M."/>
            <person name="Dodson R.J."/>
            <person name="Rosovitz M.J."/>
            <person name="Sundaram J."/>
            <person name="Daugherty S.C."/>
            <person name="Davidsen T."/>
            <person name="Durkin A.S."/>
            <person name="Gwinn M."/>
            <person name="Haft D.H."/>
            <person name="Selengut J.D."/>
            <person name="Sullivan S.A."/>
            <person name="Zafar N."/>
            <person name="Zhou L."/>
            <person name="Benahmed F."/>
            <person name="Forberger H."/>
            <person name="Halpin R."/>
            <person name="Mulligan S."/>
            <person name="Robinson J."/>
            <person name="White O."/>
            <person name="Rikihisa Y."/>
            <person name="Tettelin H."/>
        </authorList>
    </citation>
    <scope>NUCLEOTIDE SEQUENCE [LARGE SCALE GENOMIC DNA]</scope>
    <source>
        <strain evidence="3">ATCC CRL-10679 / Arkansas</strain>
    </source>
</reference>
<feature type="region of interest" description="Disordered" evidence="1">
    <location>
        <begin position="170"/>
        <end position="202"/>
    </location>
</feature>
<evidence type="ECO:0000256" key="1">
    <source>
        <dbReference type="SAM" id="MobiDB-lite"/>
    </source>
</evidence>
<protein>
    <submittedName>
        <fullName evidence="2">Uncharacterized protein</fullName>
    </submittedName>
</protein>
<feature type="compositionally biased region" description="Polar residues" evidence="1">
    <location>
        <begin position="193"/>
        <end position="202"/>
    </location>
</feature>
<dbReference type="STRING" id="205920.ECH_0663"/>